<feature type="compositionally biased region" description="Low complexity" evidence="1">
    <location>
        <begin position="87"/>
        <end position="101"/>
    </location>
</feature>
<reference evidence="2 3" key="1">
    <citation type="submission" date="2023-01" db="EMBL/GenBank/DDBJ databases">
        <title>Analysis of 21 Apiospora genomes using comparative genomics revels a genus with tremendous synthesis potential of carbohydrate active enzymes and secondary metabolites.</title>
        <authorList>
            <person name="Sorensen T."/>
        </authorList>
    </citation>
    <scope>NUCLEOTIDE SEQUENCE [LARGE SCALE GENOMIC DNA]</scope>
    <source>
        <strain evidence="2 3">CBS 33761</strain>
    </source>
</reference>
<feature type="compositionally biased region" description="Low complexity" evidence="1">
    <location>
        <begin position="169"/>
        <end position="185"/>
    </location>
</feature>
<feature type="compositionally biased region" description="Polar residues" evidence="1">
    <location>
        <begin position="21"/>
        <end position="36"/>
    </location>
</feature>
<protein>
    <submittedName>
        <fullName evidence="2">Uncharacterized protein</fullName>
    </submittedName>
</protein>
<feature type="compositionally biased region" description="Basic residues" evidence="1">
    <location>
        <begin position="117"/>
        <end position="131"/>
    </location>
</feature>
<evidence type="ECO:0000256" key="1">
    <source>
        <dbReference type="SAM" id="MobiDB-lite"/>
    </source>
</evidence>
<comment type="caution">
    <text evidence="2">The sequence shown here is derived from an EMBL/GenBank/DDBJ whole genome shotgun (WGS) entry which is preliminary data.</text>
</comment>
<name>A0ABR1U7Z8_9PEZI</name>
<feature type="compositionally biased region" description="Low complexity" evidence="1">
    <location>
        <begin position="214"/>
        <end position="231"/>
    </location>
</feature>
<gene>
    <name evidence="2" type="ORF">PG993_000246</name>
</gene>
<organism evidence="2 3">
    <name type="scientific">Apiospora rasikravindrae</name>
    <dbReference type="NCBI Taxonomy" id="990691"/>
    <lineage>
        <taxon>Eukaryota</taxon>
        <taxon>Fungi</taxon>
        <taxon>Dikarya</taxon>
        <taxon>Ascomycota</taxon>
        <taxon>Pezizomycotina</taxon>
        <taxon>Sordariomycetes</taxon>
        <taxon>Xylariomycetidae</taxon>
        <taxon>Amphisphaeriales</taxon>
        <taxon>Apiosporaceae</taxon>
        <taxon>Apiospora</taxon>
    </lineage>
</organism>
<sequence>MQSLHDSIVLPKVRNARPRRSTPSDITSLPTSRGGNTTTTKKKTSPYLHNFIENVAMAKDRKTSPPTTSSARRDYNHSSRHSHHSSSHQQHQIPTSPSSSIMADFARRSGIDTSGKPQRKASPPHRQRRGRSSSPSPAAVPLPPSTFHQGSHLPPTSRRDVPAINVQPPTTHQQHSDSSSSSTRPRSSHNGDRRRRPRRHHRRRSRSDSESSRHLSPGAAAGPASAAAGPSRDNNNNAPSSSSFHAGLQDILQGVFGHGAAGPTEAEMKKLADDLGSLIEGALLDRLVAELRAGLLEKLLIEYLEELVAGVITKGIDRAVDKKHKGGKSGKGEGGAGGASSDDWKKTALRKAVGMLLVRFTNKSSSRAA</sequence>
<accession>A0ABR1U7Z8</accession>
<evidence type="ECO:0000313" key="2">
    <source>
        <dbReference type="EMBL" id="KAK8055019.1"/>
    </source>
</evidence>
<feature type="region of interest" description="Disordered" evidence="1">
    <location>
        <begin position="1"/>
        <end position="244"/>
    </location>
</feature>
<evidence type="ECO:0000313" key="3">
    <source>
        <dbReference type="Proteomes" id="UP001444661"/>
    </source>
</evidence>
<feature type="compositionally biased region" description="Polar residues" evidence="1">
    <location>
        <begin position="232"/>
        <end position="244"/>
    </location>
</feature>
<feature type="compositionally biased region" description="Basic residues" evidence="1">
    <location>
        <begin position="192"/>
        <end position="205"/>
    </location>
</feature>
<proteinExistence type="predicted"/>
<keyword evidence="3" id="KW-1185">Reference proteome</keyword>
<dbReference type="Proteomes" id="UP001444661">
    <property type="component" value="Unassembled WGS sequence"/>
</dbReference>
<feature type="region of interest" description="Disordered" evidence="1">
    <location>
        <begin position="322"/>
        <end position="342"/>
    </location>
</feature>
<dbReference type="EMBL" id="JAQQWK010000001">
    <property type="protein sequence ID" value="KAK8055019.1"/>
    <property type="molecule type" value="Genomic_DNA"/>
</dbReference>